<evidence type="ECO:0000313" key="4">
    <source>
        <dbReference type="Proteomes" id="UP001201163"/>
    </source>
</evidence>
<keyword evidence="4" id="KW-1185">Reference proteome</keyword>
<accession>A0AAD4LJB8</accession>
<evidence type="ECO:0000313" key="3">
    <source>
        <dbReference type="EMBL" id="KAH8994194.1"/>
    </source>
</evidence>
<keyword evidence="1" id="KW-0812">Transmembrane</keyword>
<dbReference type="Pfam" id="PF20153">
    <property type="entry name" value="DUF6535"/>
    <property type="match status" value="1"/>
</dbReference>
<name>A0AAD4LJB8_9AGAM</name>
<proteinExistence type="predicted"/>
<dbReference type="InterPro" id="IPR045338">
    <property type="entry name" value="DUF6535"/>
</dbReference>
<protein>
    <recommendedName>
        <fullName evidence="2">DUF6535 domain-containing protein</fullName>
    </recommendedName>
</protein>
<gene>
    <name evidence="3" type="ORF">EDB92DRAFT_1850555</name>
</gene>
<sequence>MIHLFRTPKASQEASEAQAHDQGLFQGLLEDVSGIPTFAGLFAAVLTSFLINSLKNLQPDPVQQFVYYHNRSVAILVHISQQIASATSQTPVPLIHYHLTQISPR</sequence>
<feature type="domain" description="DUF6535" evidence="2">
    <location>
        <begin position="15"/>
        <end position="90"/>
    </location>
</feature>
<dbReference type="EMBL" id="JAKELL010000015">
    <property type="protein sequence ID" value="KAH8994194.1"/>
    <property type="molecule type" value="Genomic_DNA"/>
</dbReference>
<feature type="transmembrane region" description="Helical" evidence="1">
    <location>
        <begin position="34"/>
        <end position="54"/>
    </location>
</feature>
<comment type="caution">
    <text evidence="3">The sequence shown here is derived from an EMBL/GenBank/DDBJ whole genome shotgun (WGS) entry which is preliminary data.</text>
</comment>
<evidence type="ECO:0000256" key="1">
    <source>
        <dbReference type="SAM" id="Phobius"/>
    </source>
</evidence>
<keyword evidence="1" id="KW-0472">Membrane</keyword>
<reference evidence="3" key="1">
    <citation type="submission" date="2022-01" db="EMBL/GenBank/DDBJ databases">
        <title>Comparative genomics reveals a dynamic genome evolution in the ectomycorrhizal milk-cap (Lactarius) mushrooms.</title>
        <authorList>
            <consortium name="DOE Joint Genome Institute"/>
            <person name="Lebreton A."/>
            <person name="Tang N."/>
            <person name="Kuo A."/>
            <person name="LaButti K."/>
            <person name="Drula E."/>
            <person name="Barry K."/>
            <person name="Clum A."/>
            <person name="Lipzen A."/>
            <person name="Mousain D."/>
            <person name="Ng V."/>
            <person name="Wang R."/>
            <person name="Wang X."/>
            <person name="Dai Y."/>
            <person name="Henrissat B."/>
            <person name="Grigoriev I.V."/>
            <person name="Guerin-Laguette A."/>
            <person name="Yu F."/>
            <person name="Martin F.M."/>
        </authorList>
    </citation>
    <scope>NUCLEOTIDE SEQUENCE</scope>
    <source>
        <strain evidence="3">QP</strain>
    </source>
</reference>
<dbReference type="Proteomes" id="UP001201163">
    <property type="component" value="Unassembled WGS sequence"/>
</dbReference>
<dbReference type="AlphaFoldDB" id="A0AAD4LJB8"/>
<evidence type="ECO:0000259" key="2">
    <source>
        <dbReference type="Pfam" id="PF20153"/>
    </source>
</evidence>
<keyword evidence="1" id="KW-1133">Transmembrane helix</keyword>
<organism evidence="3 4">
    <name type="scientific">Lactarius akahatsu</name>
    <dbReference type="NCBI Taxonomy" id="416441"/>
    <lineage>
        <taxon>Eukaryota</taxon>
        <taxon>Fungi</taxon>
        <taxon>Dikarya</taxon>
        <taxon>Basidiomycota</taxon>
        <taxon>Agaricomycotina</taxon>
        <taxon>Agaricomycetes</taxon>
        <taxon>Russulales</taxon>
        <taxon>Russulaceae</taxon>
        <taxon>Lactarius</taxon>
    </lineage>
</organism>